<sequence length="58" mass="6456">MTEPKAFTISSLLMAFLFAYSASVQLNDPGTALLVILSYGIPLVFFVFLKGEIEDLRR</sequence>
<protein>
    <submittedName>
        <fullName evidence="2">Uncharacterized protein</fullName>
    </submittedName>
</protein>
<evidence type="ECO:0000313" key="3">
    <source>
        <dbReference type="Proteomes" id="UP001202328"/>
    </source>
</evidence>
<dbReference type="Proteomes" id="UP001202328">
    <property type="component" value="Unassembled WGS sequence"/>
</dbReference>
<reference evidence="2" key="1">
    <citation type="submission" date="2022-04" db="EMBL/GenBank/DDBJ databases">
        <title>A functionally conserved STORR gene fusion in Papaver species that diverged 16.8 million years ago.</title>
        <authorList>
            <person name="Catania T."/>
        </authorList>
    </citation>
    <scope>NUCLEOTIDE SEQUENCE</scope>
    <source>
        <strain evidence="2">S-188037</strain>
    </source>
</reference>
<keyword evidence="3" id="KW-1185">Reference proteome</keyword>
<evidence type="ECO:0000313" key="2">
    <source>
        <dbReference type="EMBL" id="KAI3843674.1"/>
    </source>
</evidence>
<gene>
    <name evidence="2" type="ORF">MKW98_013610</name>
</gene>
<evidence type="ECO:0000256" key="1">
    <source>
        <dbReference type="SAM" id="Phobius"/>
    </source>
</evidence>
<comment type="caution">
    <text evidence="2">The sequence shown here is derived from an EMBL/GenBank/DDBJ whole genome shotgun (WGS) entry which is preliminary data.</text>
</comment>
<dbReference type="AlphaFoldDB" id="A0AAD4RZY2"/>
<accession>A0AAD4RZY2</accession>
<dbReference type="EMBL" id="JAJJMB010016912">
    <property type="protein sequence ID" value="KAI3843674.1"/>
    <property type="molecule type" value="Genomic_DNA"/>
</dbReference>
<proteinExistence type="predicted"/>
<keyword evidence="1" id="KW-0812">Transmembrane</keyword>
<organism evidence="2 3">
    <name type="scientific">Papaver atlanticum</name>
    <dbReference type="NCBI Taxonomy" id="357466"/>
    <lineage>
        <taxon>Eukaryota</taxon>
        <taxon>Viridiplantae</taxon>
        <taxon>Streptophyta</taxon>
        <taxon>Embryophyta</taxon>
        <taxon>Tracheophyta</taxon>
        <taxon>Spermatophyta</taxon>
        <taxon>Magnoliopsida</taxon>
        <taxon>Ranunculales</taxon>
        <taxon>Papaveraceae</taxon>
        <taxon>Papaveroideae</taxon>
        <taxon>Papaver</taxon>
    </lineage>
</organism>
<name>A0AAD4RZY2_9MAGN</name>
<keyword evidence="1" id="KW-1133">Transmembrane helix</keyword>
<keyword evidence="1" id="KW-0472">Membrane</keyword>
<feature type="transmembrane region" description="Helical" evidence="1">
    <location>
        <begin position="31"/>
        <end position="49"/>
    </location>
</feature>